<gene>
    <name evidence="2" type="ORF">METZ01_LOCUS206292</name>
</gene>
<dbReference type="EMBL" id="UINC01045996">
    <property type="protein sequence ID" value="SVB53438.1"/>
    <property type="molecule type" value="Genomic_DNA"/>
</dbReference>
<accession>A0A382ERY5</accession>
<evidence type="ECO:0000313" key="2">
    <source>
        <dbReference type="EMBL" id="SVB53438.1"/>
    </source>
</evidence>
<feature type="region of interest" description="Disordered" evidence="1">
    <location>
        <begin position="1"/>
        <end position="26"/>
    </location>
</feature>
<reference evidence="2" key="1">
    <citation type="submission" date="2018-05" db="EMBL/GenBank/DDBJ databases">
        <authorList>
            <person name="Lanie J.A."/>
            <person name="Ng W.-L."/>
            <person name="Kazmierczak K.M."/>
            <person name="Andrzejewski T.M."/>
            <person name="Davidsen T.M."/>
            <person name="Wayne K.J."/>
            <person name="Tettelin H."/>
            <person name="Glass J.I."/>
            <person name="Rusch D."/>
            <person name="Podicherti R."/>
            <person name="Tsui H.-C.T."/>
            <person name="Winkler M.E."/>
        </authorList>
    </citation>
    <scope>NUCLEOTIDE SEQUENCE</scope>
</reference>
<proteinExistence type="predicted"/>
<feature type="non-terminal residue" evidence="2">
    <location>
        <position position="26"/>
    </location>
</feature>
<organism evidence="2">
    <name type="scientific">marine metagenome</name>
    <dbReference type="NCBI Taxonomy" id="408172"/>
    <lineage>
        <taxon>unclassified sequences</taxon>
        <taxon>metagenomes</taxon>
        <taxon>ecological metagenomes</taxon>
    </lineage>
</organism>
<evidence type="ECO:0000256" key="1">
    <source>
        <dbReference type="SAM" id="MobiDB-lite"/>
    </source>
</evidence>
<dbReference type="AlphaFoldDB" id="A0A382ERY5"/>
<name>A0A382ERY5_9ZZZZ</name>
<protein>
    <submittedName>
        <fullName evidence="2">Uncharacterized protein</fullName>
    </submittedName>
</protein>
<sequence length="26" mass="2980">MGRRPQRSKYGFEPRSIHAGARPEPV</sequence>